<gene>
    <name evidence="9" type="primary">LOC113210961</name>
</gene>
<evidence type="ECO:0000313" key="9">
    <source>
        <dbReference type="RefSeq" id="XP_026284958.1"/>
    </source>
</evidence>
<evidence type="ECO:0000256" key="2">
    <source>
        <dbReference type="ARBA" id="ARBA00022692"/>
    </source>
</evidence>
<sequence length="442" mass="45674">MALPRIAPTPPPPVATSTQGSAAAAAALGAGAPLALVPTWLLSCYFLIVVVGGVVANVLLLATTVGWRCRARGAQDGAADDPGGARDRDRGWWLLLSQLAATDALTLFLVSGGELWSVRETGGPWRLPGTLCAPFVGLEAMLGAAQTYLLVALALHARAVPADPVPSLSVWRHVSRSAVVPSALVWMLASSVAVPRIFLAVSVWPRPSLPLCTLLPTSPATGALEGPLDVVEVEGPGVSGSWWPLAGALAADRQGGGPLLSAVVLCAVPAIVLLTTTLATALSALRARRGARYPGHSDADDGDDEGLRSLSLGPRPACPPHKLARREWIRVSSWLSSSWLLLSLPRLASAAVHGFLSPGATPDGPWAFRAPPLGSRALDDVSLLAVAMLHYALTAARPVVAVLASPALRRAALALVQAGPAEEPGPAQQRREEGQDGDNSLC</sequence>
<keyword evidence="8" id="KW-1185">Reference proteome</keyword>
<evidence type="ECO:0000313" key="8">
    <source>
        <dbReference type="Proteomes" id="UP000504606"/>
    </source>
</evidence>
<dbReference type="InterPro" id="IPR017452">
    <property type="entry name" value="GPCR_Rhodpsn_7TM"/>
</dbReference>
<dbReference type="AlphaFoldDB" id="A0A6J1SVM7"/>
<evidence type="ECO:0000256" key="6">
    <source>
        <dbReference type="SAM" id="Phobius"/>
    </source>
</evidence>
<dbReference type="KEGG" id="foc:113210961"/>
<evidence type="ECO:0000256" key="5">
    <source>
        <dbReference type="SAM" id="MobiDB-lite"/>
    </source>
</evidence>
<feature type="transmembrane region" description="Helical" evidence="6">
    <location>
        <begin position="259"/>
        <end position="285"/>
    </location>
</feature>
<dbReference type="Proteomes" id="UP000504606">
    <property type="component" value="Unplaced"/>
</dbReference>
<dbReference type="RefSeq" id="XP_026284958.1">
    <property type="nucleotide sequence ID" value="XM_026429173.2"/>
</dbReference>
<accession>A0A6J1SVM7</accession>
<keyword evidence="2 6" id="KW-0812">Transmembrane</keyword>
<dbReference type="GO" id="GO:0016020">
    <property type="term" value="C:membrane"/>
    <property type="evidence" value="ECO:0007669"/>
    <property type="project" value="UniProtKB-SubCell"/>
</dbReference>
<dbReference type="OrthoDB" id="8196816at2759"/>
<feature type="transmembrane region" description="Helical" evidence="6">
    <location>
        <begin position="40"/>
        <end position="62"/>
    </location>
</feature>
<organism evidence="8 9">
    <name type="scientific">Frankliniella occidentalis</name>
    <name type="common">Western flower thrips</name>
    <name type="synonym">Euthrips occidentalis</name>
    <dbReference type="NCBI Taxonomy" id="133901"/>
    <lineage>
        <taxon>Eukaryota</taxon>
        <taxon>Metazoa</taxon>
        <taxon>Ecdysozoa</taxon>
        <taxon>Arthropoda</taxon>
        <taxon>Hexapoda</taxon>
        <taxon>Insecta</taxon>
        <taxon>Pterygota</taxon>
        <taxon>Neoptera</taxon>
        <taxon>Paraneoptera</taxon>
        <taxon>Thysanoptera</taxon>
        <taxon>Terebrantia</taxon>
        <taxon>Thripoidea</taxon>
        <taxon>Thripidae</taxon>
        <taxon>Frankliniella</taxon>
    </lineage>
</organism>
<evidence type="ECO:0000256" key="3">
    <source>
        <dbReference type="ARBA" id="ARBA00022989"/>
    </source>
</evidence>
<protein>
    <submittedName>
        <fullName evidence="9">Uncharacterized protein LOC113210961</fullName>
    </submittedName>
</protein>
<dbReference type="PROSITE" id="PS50262">
    <property type="entry name" value="G_PROTEIN_RECEP_F1_2"/>
    <property type="match status" value="1"/>
</dbReference>
<dbReference type="GeneID" id="113210961"/>
<dbReference type="SUPFAM" id="SSF81321">
    <property type="entry name" value="Family A G protein-coupled receptor-like"/>
    <property type="match status" value="1"/>
</dbReference>
<proteinExistence type="predicted"/>
<feature type="region of interest" description="Disordered" evidence="5">
    <location>
        <begin position="419"/>
        <end position="442"/>
    </location>
</feature>
<evidence type="ECO:0000259" key="7">
    <source>
        <dbReference type="PROSITE" id="PS50262"/>
    </source>
</evidence>
<reference evidence="9" key="1">
    <citation type="submission" date="2025-08" db="UniProtKB">
        <authorList>
            <consortium name="RefSeq"/>
        </authorList>
    </citation>
    <scope>IDENTIFICATION</scope>
    <source>
        <tissue evidence="9">Whole organism</tissue>
    </source>
</reference>
<keyword evidence="4 6" id="KW-0472">Membrane</keyword>
<feature type="region of interest" description="Disordered" evidence="5">
    <location>
        <begin position="292"/>
        <end position="312"/>
    </location>
</feature>
<feature type="domain" description="G-protein coupled receptors family 1 profile" evidence="7">
    <location>
        <begin position="56"/>
        <end position="401"/>
    </location>
</feature>
<keyword evidence="3 6" id="KW-1133">Transmembrane helix</keyword>
<evidence type="ECO:0000256" key="4">
    <source>
        <dbReference type="ARBA" id="ARBA00023136"/>
    </source>
</evidence>
<evidence type="ECO:0000256" key="1">
    <source>
        <dbReference type="ARBA" id="ARBA00004370"/>
    </source>
</evidence>
<feature type="transmembrane region" description="Helical" evidence="6">
    <location>
        <begin position="133"/>
        <end position="157"/>
    </location>
</feature>
<comment type="subcellular location">
    <subcellularLocation>
        <location evidence="1">Membrane</location>
    </subcellularLocation>
</comment>
<feature type="transmembrane region" description="Helical" evidence="6">
    <location>
        <begin position="178"/>
        <end position="201"/>
    </location>
</feature>
<dbReference type="Gene3D" id="1.20.1070.10">
    <property type="entry name" value="Rhodopsin 7-helix transmembrane proteins"/>
    <property type="match status" value="1"/>
</dbReference>
<feature type="transmembrane region" description="Helical" evidence="6">
    <location>
        <begin position="92"/>
        <end position="113"/>
    </location>
</feature>
<name>A0A6J1SVM7_FRAOC</name>